<accession>A0A1D7VZJ4</accession>
<feature type="transmembrane region" description="Helical" evidence="9">
    <location>
        <begin position="65"/>
        <end position="87"/>
    </location>
</feature>
<feature type="domain" description="ABC transmembrane type-2" evidence="10">
    <location>
        <begin position="65"/>
        <end position="290"/>
    </location>
</feature>
<keyword evidence="3 9" id="KW-0813">Transport</keyword>
<dbReference type="AlphaFoldDB" id="A0A1D7VZJ4"/>
<dbReference type="InterPro" id="IPR047817">
    <property type="entry name" value="ABC2_TM_bact-type"/>
</dbReference>
<feature type="transmembrane region" description="Helical" evidence="9">
    <location>
        <begin position="268"/>
        <end position="288"/>
    </location>
</feature>
<dbReference type="PATRIC" id="fig|1703.10.peg.497"/>
<dbReference type="Pfam" id="PF01061">
    <property type="entry name" value="ABC2_membrane"/>
    <property type="match status" value="1"/>
</dbReference>
<dbReference type="InterPro" id="IPR013525">
    <property type="entry name" value="ABC2_TM"/>
</dbReference>
<evidence type="ECO:0000256" key="1">
    <source>
        <dbReference type="ARBA" id="ARBA00004429"/>
    </source>
</evidence>
<dbReference type="PANTHER" id="PTHR30413:SF8">
    <property type="entry name" value="TRANSPORT PERMEASE PROTEIN"/>
    <property type="match status" value="1"/>
</dbReference>
<keyword evidence="7 9" id="KW-1133">Transmembrane helix</keyword>
<dbReference type="PROSITE" id="PS51012">
    <property type="entry name" value="ABC_TM2"/>
    <property type="match status" value="1"/>
</dbReference>
<dbReference type="GO" id="GO:0140359">
    <property type="term" value="F:ABC-type transporter activity"/>
    <property type="evidence" value="ECO:0007669"/>
    <property type="project" value="InterPro"/>
</dbReference>
<dbReference type="GO" id="GO:0015920">
    <property type="term" value="P:lipopolysaccharide transport"/>
    <property type="evidence" value="ECO:0007669"/>
    <property type="project" value="TreeGrafter"/>
</dbReference>
<proteinExistence type="inferred from homology"/>
<gene>
    <name evidence="11" type="ORF">BLSMQ_0485</name>
</gene>
<evidence type="ECO:0000256" key="7">
    <source>
        <dbReference type="ARBA" id="ARBA00022989"/>
    </source>
</evidence>
<feature type="transmembrane region" description="Helical" evidence="9">
    <location>
        <begin position="139"/>
        <end position="169"/>
    </location>
</feature>
<dbReference type="KEGG" id="blin:BLSMQ_0485"/>
<evidence type="ECO:0000256" key="8">
    <source>
        <dbReference type="ARBA" id="ARBA00023136"/>
    </source>
</evidence>
<evidence type="ECO:0000259" key="10">
    <source>
        <dbReference type="PROSITE" id="PS51012"/>
    </source>
</evidence>
<evidence type="ECO:0000256" key="4">
    <source>
        <dbReference type="ARBA" id="ARBA00022475"/>
    </source>
</evidence>
<keyword evidence="8 9" id="KW-0472">Membrane</keyword>
<evidence type="ECO:0000256" key="5">
    <source>
        <dbReference type="ARBA" id="ARBA00022519"/>
    </source>
</evidence>
<comment type="caution">
    <text evidence="9">Lacks conserved residue(s) required for the propagation of feature annotation.</text>
</comment>
<sequence length="298" mass="34498">MFAPSRRREKLLFMDMAKLAEEHGLERVGGRPSLPEYIKQLITRSDFTYTLAKYRMQSENERNRLGMLWVLLRPAFSALIYGTVFGYIMKGATARPDDFAPFVIIGVFVLEFFNTSMNGGAKSIISNASLVQSLPFPRIVLPIATVFQNLLNFIPTFIFMALLVMLWGARPSWDWFLFIPLVILFWIFNQGVAFIFARATVHFRDLSQVTPFISRMIFYTSGVFFDLKVMVEKINPALQPFADWQPLNNVLSIARGILMKDGVIPYDYFWHLAIWAFGIFIIGFVFFWQAEERFGRDE</sequence>
<dbReference type="eggNOG" id="COG1682">
    <property type="taxonomic scope" value="Bacteria"/>
</dbReference>
<keyword evidence="4 9" id="KW-1003">Cell membrane</keyword>
<reference evidence="12" key="1">
    <citation type="submission" date="2016-09" db="EMBL/GenBank/DDBJ databases">
        <title>Complete Genome Sequence of Brevibacterium linens SMQ-1335.</title>
        <authorList>
            <person name="de Melo A.G."/>
            <person name="Labrie S.J."/>
            <person name="Dumaresq J."/>
            <person name="Roberts R.J."/>
            <person name="Tremblay D.M."/>
            <person name="Moineau S."/>
        </authorList>
    </citation>
    <scope>NUCLEOTIDE SEQUENCE [LARGE SCALE GENOMIC DNA]</scope>
    <source>
        <strain evidence="12">SMQ-1335</strain>
    </source>
</reference>
<keyword evidence="6 9" id="KW-0812">Transmembrane</keyword>
<organism evidence="11 12">
    <name type="scientific">Brevibacterium aurantiacum</name>
    <dbReference type="NCBI Taxonomy" id="273384"/>
    <lineage>
        <taxon>Bacteria</taxon>
        <taxon>Bacillati</taxon>
        <taxon>Actinomycetota</taxon>
        <taxon>Actinomycetes</taxon>
        <taxon>Micrococcales</taxon>
        <taxon>Brevibacteriaceae</taxon>
        <taxon>Brevibacterium</taxon>
    </lineage>
</organism>
<dbReference type="Proteomes" id="UP000094793">
    <property type="component" value="Chromosome"/>
</dbReference>
<comment type="subcellular location">
    <subcellularLocation>
        <location evidence="1">Cell inner membrane</location>
        <topology evidence="1">Multi-pass membrane protein</topology>
    </subcellularLocation>
    <subcellularLocation>
        <location evidence="9">Cell membrane</location>
        <topology evidence="9">Multi-pass membrane protein</topology>
    </subcellularLocation>
</comment>
<evidence type="ECO:0000313" key="11">
    <source>
        <dbReference type="EMBL" id="AOP52201.1"/>
    </source>
</evidence>
<feature type="transmembrane region" description="Helical" evidence="9">
    <location>
        <begin position="175"/>
        <end position="197"/>
    </location>
</feature>
<keyword evidence="5" id="KW-0997">Cell inner membrane</keyword>
<dbReference type="PANTHER" id="PTHR30413">
    <property type="entry name" value="INNER MEMBRANE TRANSPORT PERMEASE"/>
    <property type="match status" value="1"/>
</dbReference>
<evidence type="ECO:0000256" key="3">
    <source>
        <dbReference type="ARBA" id="ARBA00022448"/>
    </source>
</evidence>
<feature type="transmembrane region" description="Helical" evidence="9">
    <location>
        <begin position="99"/>
        <end position="118"/>
    </location>
</feature>
<comment type="similarity">
    <text evidence="2 9">Belongs to the ABC-2 integral membrane protein family.</text>
</comment>
<dbReference type="GO" id="GO:0005886">
    <property type="term" value="C:plasma membrane"/>
    <property type="evidence" value="ECO:0007669"/>
    <property type="project" value="UniProtKB-SubCell"/>
</dbReference>
<evidence type="ECO:0000256" key="6">
    <source>
        <dbReference type="ARBA" id="ARBA00022692"/>
    </source>
</evidence>
<name>A0A1D7VZJ4_BREAU</name>
<evidence type="ECO:0000313" key="12">
    <source>
        <dbReference type="Proteomes" id="UP000094793"/>
    </source>
</evidence>
<protein>
    <recommendedName>
        <fullName evidence="9">Transport permease protein</fullName>
    </recommendedName>
</protein>
<evidence type="ECO:0000256" key="9">
    <source>
        <dbReference type="RuleBase" id="RU361157"/>
    </source>
</evidence>
<evidence type="ECO:0000256" key="2">
    <source>
        <dbReference type="ARBA" id="ARBA00007783"/>
    </source>
</evidence>
<dbReference type="EMBL" id="CP017150">
    <property type="protein sequence ID" value="AOP52201.1"/>
    <property type="molecule type" value="Genomic_DNA"/>
</dbReference>